<sequence length="104" mass="11594">MTGAPLFGTSLTYERLDGERRRAAGTPWGIVATFSPLVETDPSLSRRERIAQATQGWVDFLAAEIRRRPEDWHMLQKVFVSDLEADRYARTVAGEKAAAEGGTR</sequence>
<dbReference type="Proteomes" id="UP001157091">
    <property type="component" value="Unassembled WGS sequence"/>
</dbReference>
<dbReference type="RefSeq" id="WP_348525273.1">
    <property type="nucleotide sequence ID" value="NZ_BSUK01000001.1"/>
</dbReference>
<dbReference type="EMBL" id="BSUK01000001">
    <property type="protein sequence ID" value="GMA25858.1"/>
    <property type="molecule type" value="Genomic_DNA"/>
</dbReference>
<reference evidence="2" key="1">
    <citation type="journal article" date="2019" name="Int. J. Syst. Evol. Microbiol.">
        <title>The Global Catalogue of Microorganisms (GCM) 10K type strain sequencing project: providing services to taxonomists for standard genome sequencing and annotation.</title>
        <authorList>
            <consortium name="The Broad Institute Genomics Platform"/>
            <consortium name="The Broad Institute Genome Sequencing Center for Infectious Disease"/>
            <person name="Wu L."/>
            <person name="Ma J."/>
        </authorList>
    </citation>
    <scope>NUCLEOTIDE SEQUENCE [LARGE SCALE GENOMIC DNA]</scope>
    <source>
        <strain evidence="2">NBRC 106348</strain>
    </source>
</reference>
<keyword evidence="2" id="KW-1185">Reference proteome</keyword>
<accession>A0ABQ6I514</accession>
<protein>
    <submittedName>
        <fullName evidence="1">Uncharacterized protein</fullName>
    </submittedName>
</protein>
<organism evidence="1 2">
    <name type="scientific">Luteimicrobium album</name>
    <dbReference type="NCBI Taxonomy" id="1054550"/>
    <lineage>
        <taxon>Bacteria</taxon>
        <taxon>Bacillati</taxon>
        <taxon>Actinomycetota</taxon>
        <taxon>Actinomycetes</taxon>
        <taxon>Micrococcales</taxon>
        <taxon>Luteimicrobium</taxon>
    </lineage>
</organism>
<evidence type="ECO:0000313" key="1">
    <source>
        <dbReference type="EMBL" id="GMA25858.1"/>
    </source>
</evidence>
<name>A0ABQ6I514_9MICO</name>
<proteinExistence type="predicted"/>
<evidence type="ECO:0000313" key="2">
    <source>
        <dbReference type="Proteomes" id="UP001157091"/>
    </source>
</evidence>
<comment type="caution">
    <text evidence="1">The sequence shown here is derived from an EMBL/GenBank/DDBJ whole genome shotgun (WGS) entry which is preliminary data.</text>
</comment>
<gene>
    <name evidence="1" type="ORF">GCM10025864_36170</name>
</gene>